<keyword evidence="3" id="KW-1185">Reference proteome</keyword>
<keyword evidence="1" id="KW-0812">Transmembrane</keyword>
<evidence type="ECO:0000313" key="2">
    <source>
        <dbReference type="EnsemblPlants" id="OB07G13630.1"/>
    </source>
</evidence>
<evidence type="ECO:0000313" key="3">
    <source>
        <dbReference type="Proteomes" id="UP000006038"/>
    </source>
</evidence>
<keyword evidence="1" id="KW-1133">Transmembrane helix</keyword>
<accession>J3MIY1</accession>
<organism evidence="2">
    <name type="scientific">Oryza brachyantha</name>
    <name type="common">malo sina</name>
    <dbReference type="NCBI Taxonomy" id="4533"/>
    <lineage>
        <taxon>Eukaryota</taxon>
        <taxon>Viridiplantae</taxon>
        <taxon>Streptophyta</taxon>
        <taxon>Embryophyta</taxon>
        <taxon>Tracheophyta</taxon>
        <taxon>Spermatophyta</taxon>
        <taxon>Magnoliopsida</taxon>
        <taxon>Liliopsida</taxon>
        <taxon>Poales</taxon>
        <taxon>Poaceae</taxon>
        <taxon>BOP clade</taxon>
        <taxon>Oryzoideae</taxon>
        <taxon>Oryzeae</taxon>
        <taxon>Oryzinae</taxon>
        <taxon>Oryza</taxon>
    </lineage>
</organism>
<name>J3MIY1_ORYBR</name>
<keyword evidence="1" id="KW-0472">Membrane</keyword>
<reference evidence="2" key="2">
    <citation type="submission" date="2013-04" db="UniProtKB">
        <authorList>
            <consortium name="EnsemblPlants"/>
        </authorList>
    </citation>
    <scope>IDENTIFICATION</scope>
</reference>
<dbReference type="AlphaFoldDB" id="J3MIY1"/>
<evidence type="ECO:0000256" key="1">
    <source>
        <dbReference type="SAM" id="Phobius"/>
    </source>
</evidence>
<proteinExistence type="predicted"/>
<dbReference type="HOGENOM" id="CLU_1672004_0_0_1"/>
<dbReference type="Gramene" id="OB07G13630.1">
    <property type="protein sequence ID" value="OB07G13630.1"/>
    <property type="gene ID" value="OB07G13630"/>
</dbReference>
<dbReference type="Proteomes" id="UP000006038">
    <property type="component" value="Chromosome 7"/>
</dbReference>
<protein>
    <submittedName>
        <fullName evidence="2">Uncharacterized protein</fullName>
    </submittedName>
</protein>
<dbReference type="EnsemblPlants" id="OB07G13630.1">
    <property type="protein sequence ID" value="OB07G13630.1"/>
    <property type="gene ID" value="OB07G13630"/>
</dbReference>
<feature type="transmembrane region" description="Helical" evidence="1">
    <location>
        <begin position="76"/>
        <end position="94"/>
    </location>
</feature>
<sequence>MANGMVTSRRKVEELMANGVVTSRRKVEEFMISNGFSPLSKLAGGFAFSDEELRLFYQILKGEPGHIIGTRRRDQLLRSFVFPWGLLLCVLALVHGTNPVSPVHHLPFAVVPLESSTPDLHMDMVAEALYLGPGIISSAWHLDVAAMPGAVHVDLDNK</sequence>
<reference evidence="2" key="1">
    <citation type="journal article" date="2013" name="Nat. Commun.">
        <title>Whole-genome sequencing of Oryza brachyantha reveals mechanisms underlying Oryza genome evolution.</title>
        <authorList>
            <person name="Chen J."/>
            <person name="Huang Q."/>
            <person name="Gao D."/>
            <person name="Wang J."/>
            <person name="Lang Y."/>
            <person name="Liu T."/>
            <person name="Li B."/>
            <person name="Bai Z."/>
            <person name="Luis Goicoechea J."/>
            <person name="Liang C."/>
            <person name="Chen C."/>
            <person name="Zhang W."/>
            <person name="Sun S."/>
            <person name="Liao Y."/>
            <person name="Zhang X."/>
            <person name="Yang L."/>
            <person name="Song C."/>
            <person name="Wang M."/>
            <person name="Shi J."/>
            <person name="Liu G."/>
            <person name="Liu J."/>
            <person name="Zhou H."/>
            <person name="Zhou W."/>
            <person name="Yu Q."/>
            <person name="An N."/>
            <person name="Chen Y."/>
            <person name="Cai Q."/>
            <person name="Wang B."/>
            <person name="Liu B."/>
            <person name="Min J."/>
            <person name="Huang Y."/>
            <person name="Wu H."/>
            <person name="Li Z."/>
            <person name="Zhang Y."/>
            <person name="Yin Y."/>
            <person name="Song W."/>
            <person name="Jiang J."/>
            <person name="Jackson S.A."/>
            <person name="Wing R.A."/>
            <person name="Wang J."/>
            <person name="Chen M."/>
        </authorList>
    </citation>
    <scope>NUCLEOTIDE SEQUENCE [LARGE SCALE GENOMIC DNA]</scope>
    <source>
        <strain evidence="2">cv. IRGC 101232</strain>
    </source>
</reference>